<keyword evidence="2" id="KW-1185">Reference proteome</keyword>
<dbReference type="PANTHER" id="PTHR43611:SF3">
    <property type="entry name" value="FLAVIN MONONUCLEOTIDE HYDROLASE 1, CHLOROPLATIC"/>
    <property type="match status" value="1"/>
</dbReference>
<dbReference type="PANTHER" id="PTHR43611">
    <property type="entry name" value="ALPHA-D-GLUCOSE 1-PHOSPHATE PHOSPHATASE"/>
    <property type="match status" value="1"/>
</dbReference>
<gene>
    <name evidence="1" type="ORF">AFM12_04860</name>
</gene>
<dbReference type="Gene3D" id="3.40.50.1000">
    <property type="entry name" value="HAD superfamily/HAD-like"/>
    <property type="match status" value="1"/>
</dbReference>
<dbReference type="AlphaFoldDB" id="A0A0P7BG60"/>
<dbReference type="InterPro" id="IPR036412">
    <property type="entry name" value="HAD-like_sf"/>
</dbReference>
<reference evidence="1 2" key="1">
    <citation type="submission" date="2015-07" db="EMBL/GenBank/DDBJ databases">
        <title>The draft genome sequence of Leadbetterella sp. JN14-9.</title>
        <authorList>
            <person name="Liu Y."/>
            <person name="Du J."/>
            <person name="Shao Z."/>
        </authorList>
    </citation>
    <scope>NUCLEOTIDE SEQUENCE [LARGE SCALE GENOMIC DNA]</scope>
    <source>
        <strain evidence="1 2">JN14-9</strain>
    </source>
</reference>
<proteinExistence type="predicted"/>
<dbReference type="SUPFAM" id="SSF56784">
    <property type="entry name" value="HAD-like"/>
    <property type="match status" value="1"/>
</dbReference>
<dbReference type="Pfam" id="PF00702">
    <property type="entry name" value="Hydrolase"/>
    <property type="match status" value="1"/>
</dbReference>
<evidence type="ECO:0000313" key="2">
    <source>
        <dbReference type="Proteomes" id="UP000050454"/>
    </source>
</evidence>
<dbReference type="Proteomes" id="UP000050454">
    <property type="component" value="Unassembled WGS sequence"/>
</dbReference>
<name>A0A0P7BG60_9BACT</name>
<dbReference type="SFLD" id="SFLDS00003">
    <property type="entry name" value="Haloacid_Dehalogenase"/>
    <property type="match status" value="1"/>
</dbReference>
<protein>
    <submittedName>
        <fullName evidence="1">Haloacid dehalogenase</fullName>
    </submittedName>
</protein>
<dbReference type="NCBIfam" id="TIGR01509">
    <property type="entry name" value="HAD-SF-IA-v3"/>
    <property type="match status" value="1"/>
</dbReference>
<dbReference type="STRING" id="1605367.AFM12_04860"/>
<evidence type="ECO:0000313" key="1">
    <source>
        <dbReference type="EMBL" id="KPM49902.1"/>
    </source>
</evidence>
<organism evidence="1 2">
    <name type="scientific">Jiulongibacter sediminis</name>
    <dbReference type="NCBI Taxonomy" id="1605367"/>
    <lineage>
        <taxon>Bacteria</taxon>
        <taxon>Pseudomonadati</taxon>
        <taxon>Bacteroidota</taxon>
        <taxon>Cytophagia</taxon>
        <taxon>Cytophagales</taxon>
        <taxon>Leadbetterellaceae</taxon>
        <taxon>Jiulongibacter</taxon>
    </lineage>
</organism>
<dbReference type="SFLD" id="SFLDG01129">
    <property type="entry name" value="C1.5:_HAD__Beta-PGM__Phosphata"/>
    <property type="match status" value="1"/>
</dbReference>
<dbReference type="InterPro" id="IPR023198">
    <property type="entry name" value="PGP-like_dom2"/>
</dbReference>
<comment type="caution">
    <text evidence="1">The sequence shown here is derived from an EMBL/GenBank/DDBJ whole genome shotgun (WGS) entry which is preliminary data.</text>
</comment>
<sequence length="206" mass="23971">MSNYKAVLLDFGNVIININPELTVEAFAEISGKSVERIRQKITDSQLFRRYESGMFDDDEFREIVRQTIGYPFSDHEIDKAWNSLLLDVPNKRVELLLELKGRYPLYLLSNTNNIHIKASNKIFQARHGISSIELLFNKLFLSYEMGLWKPDEEIYLKVLEEIGMPAGDVLFIDDNELNIQTAKEIGFQTIFHDPQSRDLTDYFDL</sequence>
<accession>A0A0P7BG60</accession>
<dbReference type="InterPro" id="IPR006439">
    <property type="entry name" value="HAD-SF_hydro_IA"/>
</dbReference>
<dbReference type="CDD" id="cd02603">
    <property type="entry name" value="HAD_sEH-N_like"/>
    <property type="match status" value="1"/>
</dbReference>
<dbReference type="InterPro" id="IPR023214">
    <property type="entry name" value="HAD_sf"/>
</dbReference>
<dbReference type="Gene3D" id="1.10.150.240">
    <property type="entry name" value="Putative phosphatase, domain 2"/>
    <property type="match status" value="1"/>
</dbReference>
<dbReference type="EMBL" id="LGTQ01000005">
    <property type="protein sequence ID" value="KPM49902.1"/>
    <property type="molecule type" value="Genomic_DNA"/>
</dbReference>
<dbReference type="RefSeq" id="WP_055144431.1">
    <property type="nucleotide sequence ID" value="NZ_JXSZ01000005.1"/>
</dbReference>
<dbReference type="OrthoDB" id="9797415at2"/>